<evidence type="ECO:0000313" key="7">
    <source>
        <dbReference type="Proteomes" id="UP001412067"/>
    </source>
</evidence>
<feature type="region of interest" description="Disordered" evidence="4">
    <location>
        <begin position="188"/>
        <end position="213"/>
    </location>
</feature>
<dbReference type="PROSITE" id="PS50174">
    <property type="entry name" value="G_PATCH"/>
    <property type="match status" value="1"/>
</dbReference>
<evidence type="ECO:0000256" key="2">
    <source>
        <dbReference type="ARBA" id="ARBA00022884"/>
    </source>
</evidence>
<evidence type="ECO:0000256" key="3">
    <source>
        <dbReference type="ARBA" id="ARBA00023242"/>
    </source>
</evidence>
<dbReference type="Pfam" id="PF01585">
    <property type="entry name" value="G-patch"/>
    <property type="match status" value="1"/>
</dbReference>
<evidence type="ECO:0000256" key="4">
    <source>
        <dbReference type="SAM" id="MobiDB-lite"/>
    </source>
</evidence>
<evidence type="ECO:0000259" key="5">
    <source>
        <dbReference type="PROSITE" id="PS50174"/>
    </source>
</evidence>
<keyword evidence="3" id="KW-0539">Nucleus</keyword>
<sequence length="654" mass="71855">MQGKVCLHFTHVVGPFSGPSLCGDALCTGLPFYLFHFPSHSTGFYHDPYAGWYYSCSDGLYYTFENGTYVPLPYNKEEKCAVPKCTSSLSSETAQDYSCFPQHSPNDGTTSEPPPSQWIEETLIDLYLSGYNSAAVAPDSLTVSPKNGEFDDVLFLSIPLPVSHSSELPHTQSPLGSLSLVLLPESSSQSPDLPVQVRSPILPESSPQSPDPSVQIRAPPFPQHYAWHYVRRSCPTDASFAPLFPISSSELPVDDPPARRYPTRDRYPLDRLNLATQLLDVSVLDLSALLTSTCGVTEPSTYREAVLIPEWQAVMSDELGALERTSTWDLVPLPNEEKWQAQYGQVTQIADEEFPPFSAVDLWDWEMVMETTKKNHVARLIGRLSKRSSKPHPSVSAIGGLLKTATVREVHLNLVRVASGIVYRLRSPNIKYLVSLSAYDSSNPTKDWDFPDIFASDLHNLLSTAENPSAAFYGESETIVKVSLRDPPIIIMVDSGPSHNLIFERLVQQLRLPSVPSPDVAVRLGDGRRRPTKHRCTVMSLFKSNSTYRDRAAERRALHGGFGIGPGQKNVLDRNCGSAESEISEEEALYEATNASFGPGSYARKILQSMGWKNNQSLGKDACNGITNPYSARGGGGGDGGCWGELGYVVVSRA</sequence>
<evidence type="ECO:0000313" key="6">
    <source>
        <dbReference type="EMBL" id="KAK8960686.1"/>
    </source>
</evidence>
<reference evidence="6 7" key="1">
    <citation type="journal article" date="2022" name="Nat. Plants">
        <title>Genomes of leafy and leafless Platanthera orchids illuminate the evolution of mycoheterotrophy.</title>
        <authorList>
            <person name="Li M.H."/>
            <person name="Liu K.W."/>
            <person name="Li Z."/>
            <person name="Lu H.C."/>
            <person name="Ye Q.L."/>
            <person name="Zhang D."/>
            <person name="Wang J.Y."/>
            <person name="Li Y.F."/>
            <person name="Zhong Z.M."/>
            <person name="Liu X."/>
            <person name="Yu X."/>
            <person name="Liu D.K."/>
            <person name="Tu X.D."/>
            <person name="Liu B."/>
            <person name="Hao Y."/>
            <person name="Liao X.Y."/>
            <person name="Jiang Y.T."/>
            <person name="Sun W.H."/>
            <person name="Chen J."/>
            <person name="Chen Y.Q."/>
            <person name="Ai Y."/>
            <person name="Zhai J.W."/>
            <person name="Wu S.S."/>
            <person name="Zhou Z."/>
            <person name="Hsiao Y.Y."/>
            <person name="Wu W.L."/>
            <person name="Chen Y.Y."/>
            <person name="Lin Y.F."/>
            <person name="Hsu J.L."/>
            <person name="Li C.Y."/>
            <person name="Wang Z.W."/>
            <person name="Zhao X."/>
            <person name="Zhong W.Y."/>
            <person name="Ma X.K."/>
            <person name="Ma L."/>
            <person name="Huang J."/>
            <person name="Chen G.Z."/>
            <person name="Huang M.Z."/>
            <person name="Huang L."/>
            <person name="Peng D.H."/>
            <person name="Luo Y.B."/>
            <person name="Zou S.Q."/>
            <person name="Chen S.P."/>
            <person name="Lan S."/>
            <person name="Tsai W.C."/>
            <person name="Van de Peer Y."/>
            <person name="Liu Z.J."/>
        </authorList>
    </citation>
    <scope>NUCLEOTIDE SEQUENCE [LARGE SCALE GENOMIC DNA]</scope>
    <source>
        <strain evidence="6">Lor288</strain>
    </source>
</reference>
<accession>A0ABR2M9X1</accession>
<dbReference type="InterPro" id="IPR000467">
    <property type="entry name" value="G_patch_dom"/>
</dbReference>
<organism evidence="6 7">
    <name type="scientific">Platanthera guangdongensis</name>
    <dbReference type="NCBI Taxonomy" id="2320717"/>
    <lineage>
        <taxon>Eukaryota</taxon>
        <taxon>Viridiplantae</taxon>
        <taxon>Streptophyta</taxon>
        <taxon>Embryophyta</taxon>
        <taxon>Tracheophyta</taxon>
        <taxon>Spermatophyta</taxon>
        <taxon>Magnoliopsida</taxon>
        <taxon>Liliopsida</taxon>
        <taxon>Asparagales</taxon>
        <taxon>Orchidaceae</taxon>
        <taxon>Orchidoideae</taxon>
        <taxon>Orchideae</taxon>
        <taxon>Orchidinae</taxon>
        <taxon>Platanthera</taxon>
    </lineage>
</organism>
<keyword evidence="2" id="KW-0694">RNA-binding</keyword>
<protein>
    <recommendedName>
        <fullName evidence="5">G-patch domain-containing protein</fullName>
    </recommendedName>
</protein>
<dbReference type="Proteomes" id="UP001412067">
    <property type="component" value="Unassembled WGS sequence"/>
</dbReference>
<comment type="subcellular location">
    <subcellularLocation>
        <location evidence="1">Nucleus</location>
    </subcellularLocation>
</comment>
<keyword evidence="7" id="KW-1185">Reference proteome</keyword>
<dbReference type="PANTHER" id="PTHR13948">
    <property type="entry name" value="RNA-BINDING PROTEIN"/>
    <property type="match status" value="1"/>
</dbReference>
<gene>
    <name evidence="6" type="ORF">KSP40_PGU014489</name>
</gene>
<feature type="domain" description="G-patch" evidence="5">
    <location>
        <begin position="599"/>
        <end position="633"/>
    </location>
</feature>
<comment type="caution">
    <text evidence="6">The sequence shown here is derived from an EMBL/GenBank/DDBJ whole genome shotgun (WGS) entry which is preliminary data.</text>
</comment>
<dbReference type="EMBL" id="JBBWWR010000010">
    <property type="protein sequence ID" value="KAK8960686.1"/>
    <property type="molecule type" value="Genomic_DNA"/>
</dbReference>
<proteinExistence type="predicted"/>
<dbReference type="CDD" id="cd00303">
    <property type="entry name" value="retropepsin_like"/>
    <property type="match status" value="1"/>
</dbReference>
<dbReference type="PANTHER" id="PTHR13948:SF38">
    <property type="entry name" value="D111_G-PATCH DOMAIN-CONTAINING PROTEIN"/>
    <property type="match status" value="1"/>
</dbReference>
<name>A0ABR2M9X1_9ASPA</name>
<evidence type="ECO:0000256" key="1">
    <source>
        <dbReference type="ARBA" id="ARBA00004123"/>
    </source>
</evidence>